<dbReference type="GO" id="GO:0005524">
    <property type="term" value="F:ATP binding"/>
    <property type="evidence" value="ECO:0007669"/>
    <property type="project" value="UniProtKB-KW"/>
</dbReference>
<keyword evidence="4 8" id="KW-1003">Cell membrane</keyword>
<dbReference type="InterPro" id="IPR000412">
    <property type="entry name" value="ABC_2_transport"/>
</dbReference>
<dbReference type="PANTHER" id="PTHR30294">
    <property type="entry name" value="MEMBRANE COMPONENT OF ABC TRANSPORTER YHHJ-RELATED"/>
    <property type="match status" value="1"/>
</dbReference>
<evidence type="ECO:0000256" key="2">
    <source>
        <dbReference type="ARBA" id="ARBA00007783"/>
    </source>
</evidence>
<reference evidence="10 11" key="1">
    <citation type="submission" date="2019-07" db="EMBL/GenBank/DDBJ databases">
        <title>Whole genome shotgun sequence of Deinococcus cellulosilyticus NBRC 106333.</title>
        <authorList>
            <person name="Hosoyama A."/>
            <person name="Uohara A."/>
            <person name="Ohji S."/>
            <person name="Ichikawa N."/>
        </authorList>
    </citation>
    <scope>NUCLEOTIDE SEQUENCE [LARGE SCALE GENOMIC DNA]</scope>
    <source>
        <strain evidence="10 11">NBRC 106333</strain>
    </source>
</reference>
<evidence type="ECO:0000313" key="11">
    <source>
        <dbReference type="Proteomes" id="UP000321306"/>
    </source>
</evidence>
<feature type="domain" description="ABC transmembrane type-2" evidence="9">
    <location>
        <begin position="131"/>
        <end position="368"/>
    </location>
</feature>
<dbReference type="Pfam" id="PF12698">
    <property type="entry name" value="ABC2_membrane_3"/>
    <property type="match status" value="1"/>
</dbReference>
<dbReference type="PANTHER" id="PTHR30294:SF29">
    <property type="entry name" value="MULTIDRUG ABC TRANSPORTER PERMEASE YBHS-RELATED"/>
    <property type="match status" value="1"/>
</dbReference>
<comment type="similarity">
    <text evidence="2 8">Belongs to the ABC-2 integral membrane protein family.</text>
</comment>
<organism evidence="10 11">
    <name type="scientific">Deinococcus cellulosilyticus (strain DSM 18568 / NBRC 106333 / KACC 11606 / 5516J-15)</name>
    <dbReference type="NCBI Taxonomy" id="1223518"/>
    <lineage>
        <taxon>Bacteria</taxon>
        <taxon>Thermotogati</taxon>
        <taxon>Deinococcota</taxon>
        <taxon>Deinococci</taxon>
        <taxon>Deinococcales</taxon>
        <taxon>Deinococcaceae</taxon>
        <taxon>Deinococcus</taxon>
    </lineage>
</organism>
<feature type="transmembrane region" description="Helical" evidence="8">
    <location>
        <begin position="288"/>
        <end position="307"/>
    </location>
</feature>
<keyword evidence="3 8" id="KW-0813">Transport</keyword>
<evidence type="ECO:0000256" key="7">
    <source>
        <dbReference type="ARBA" id="ARBA00023136"/>
    </source>
</evidence>
<name>A0A511N8E5_DEIC1</name>
<evidence type="ECO:0000256" key="8">
    <source>
        <dbReference type="RuleBase" id="RU361157"/>
    </source>
</evidence>
<keyword evidence="5 8" id="KW-0812">Transmembrane</keyword>
<keyword evidence="10" id="KW-0067">ATP-binding</keyword>
<dbReference type="InterPro" id="IPR051449">
    <property type="entry name" value="ABC-2_transporter_component"/>
</dbReference>
<comment type="subcellular location">
    <subcellularLocation>
        <location evidence="1 8">Cell membrane</location>
        <topology evidence="1 8">Multi-pass membrane protein</topology>
    </subcellularLocation>
</comment>
<keyword evidence="7 8" id="KW-0472">Membrane</keyword>
<dbReference type="Gene3D" id="3.40.1710.10">
    <property type="entry name" value="abc type-2 transporter like domain"/>
    <property type="match status" value="1"/>
</dbReference>
<dbReference type="PRINTS" id="PR00164">
    <property type="entry name" value="ABC2TRNSPORT"/>
</dbReference>
<comment type="caution">
    <text evidence="10">The sequence shown here is derived from an EMBL/GenBank/DDBJ whole genome shotgun (WGS) entry which is preliminary data.</text>
</comment>
<proteinExistence type="inferred from homology"/>
<dbReference type="GO" id="GO:0140359">
    <property type="term" value="F:ABC-type transporter activity"/>
    <property type="evidence" value="ECO:0007669"/>
    <property type="project" value="InterPro"/>
</dbReference>
<evidence type="ECO:0000313" key="10">
    <source>
        <dbReference type="EMBL" id="GEM49119.1"/>
    </source>
</evidence>
<sequence>MSRISALARKEFLQIRRDPILIRLIVLLPVILLILFGFALNTSLKNMKIGVVDHSRDRASQIFLSYFEKDNRFKLVPAATVDEALEQVRNGKSHGVLEVQEGALSALRGDRPLKFTLRIDGSDPQATAQIRAQASAAIQDFTKRALAGQALTRQISAPVEPTFETLYNPDNRTAVFMVPGIVGLILAMITTLLTSIGVVREREVGTLESLIATPITPAEVILGKITPYFVLGLFDAALTLIIGHWVFGIPLVGSVWLIALAAFLFVLVSQGIGILISSVAKTQIQAMFGTFAIMFPSIFLSGMLFPVEGMNTFFRTLSGIVPLKYFLEIMRGVMLRGAGLDSLWTQFVSLAVFAVLVILVASTRFRKTL</sequence>
<keyword evidence="10" id="KW-0547">Nucleotide-binding</keyword>
<evidence type="ECO:0000256" key="3">
    <source>
        <dbReference type="ARBA" id="ARBA00022448"/>
    </source>
</evidence>
<dbReference type="RefSeq" id="WP_146889072.1">
    <property type="nucleotide sequence ID" value="NZ_BJXB01000028.1"/>
</dbReference>
<dbReference type="InterPro" id="IPR047817">
    <property type="entry name" value="ABC2_TM_bact-type"/>
</dbReference>
<feature type="transmembrane region" description="Helical" evidence="8">
    <location>
        <begin position="343"/>
        <end position="361"/>
    </location>
</feature>
<dbReference type="OrthoDB" id="9788252at2"/>
<accession>A0A511N8E5</accession>
<keyword evidence="6 8" id="KW-1133">Transmembrane helix</keyword>
<dbReference type="EMBL" id="BJXB01000028">
    <property type="protein sequence ID" value="GEM49119.1"/>
    <property type="molecule type" value="Genomic_DNA"/>
</dbReference>
<dbReference type="AlphaFoldDB" id="A0A511N8E5"/>
<feature type="transmembrane region" description="Helical" evidence="8">
    <location>
        <begin position="20"/>
        <end position="40"/>
    </location>
</feature>
<evidence type="ECO:0000256" key="1">
    <source>
        <dbReference type="ARBA" id="ARBA00004651"/>
    </source>
</evidence>
<dbReference type="Proteomes" id="UP000321306">
    <property type="component" value="Unassembled WGS sequence"/>
</dbReference>
<dbReference type="PROSITE" id="PS51012">
    <property type="entry name" value="ABC_TM2"/>
    <property type="match status" value="1"/>
</dbReference>
<evidence type="ECO:0000256" key="6">
    <source>
        <dbReference type="ARBA" id="ARBA00022989"/>
    </source>
</evidence>
<gene>
    <name evidence="10" type="ORF">DC3_47540</name>
</gene>
<evidence type="ECO:0000259" key="9">
    <source>
        <dbReference type="PROSITE" id="PS51012"/>
    </source>
</evidence>
<protein>
    <recommendedName>
        <fullName evidence="8">Transport permease protein</fullName>
    </recommendedName>
</protein>
<feature type="transmembrane region" description="Helical" evidence="8">
    <location>
        <begin position="253"/>
        <end position="276"/>
    </location>
</feature>
<evidence type="ECO:0000256" key="5">
    <source>
        <dbReference type="ARBA" id="ARBA00022692"/>
    </source>
</evidence>
<dbReference type="InterPro" id="IPR013525">
    <property type="entry name" value="ABC2_TM"/>
</dbReference>
<keyword evidence="11" id="KW-1185">Reference proteome</keyword>
<dbReference type="GO" id="GO:0043190">
    <property type="term" value="C:ATP-binding cassette (ABC) transporter complex"/>
    <property type="evidence" value="ECO:0007669"/>
    <property type="project" value="InterPro"/>
</dbReference>
<feature type="transmembrane region" description="Helical" evidence="8">
    <location>
        <begin position="228"/>
        <end position="247"/>
    </location>
</feature>
<feature type="transmembrane region" description="Helical" evidence="8">
    <location>
        <begin position="174"/>
        <end position="199"/>
    </location>
</feature>
<evidence type="ECO:0000256" key="4">
    <source>
        <dbReference type="ARBA" id="ARBA00022475"/>
    </source>
</evidence>